<feature type="compositionally biased region" description="Basic and acidic residues" evidence="14">
    <location>
        <begin position="190"/>
        <end position="202"/>
    </location>
</feature>
<evidence type="ECO:0000256" key="6">
    <source>
        <dbReference type="ARBA" id="ARBA00022763"/>
    </source>
</evidence>
<evidence type="ECO:0000256" key="9">
    <source>
        <dbReference type="ARBA" id="ARBA00023163"/>
    </source>
</evidence>
<comment type="similarity">
    <text evidence="3">Belongs to the MRG family.</text>
</comment>
<dbReference type="InterPro" id="IPR000953">
    <property type="entry name" value="Chromo/chromo_shadow_dom"/>
</dbReference>
<evidence type="ECO:0000256" key="4">
    <source>
        <dbReference type="ARBA" id="ARBA00011353"/>
    </source>
</evidence>
<dbReference type="GO" id="GO:0000481">
    <property type="term" value="P:maturation of 5S rRNA"/>
    <property type="evidence" value="ECO:0007669"/>
    <property type="project" value="TreeGrafter"/>
</dbReference>
<evidence type="ECO:0000256" key="2">
    <source>
        <dbReference type="ARBA" id="ARBA00006076"/>
    </source>
</evidence>
<comment type="caution">
    <text evidence="16">The sequence shown here is derived from an EMBL/GenBank/DDBJ whole genome shotgun (WGS) entry which is preliminary data.</text>
</comment>
<evidence type="ECO:0000256" key="13">
    <source>
        <dbReference type="ARBA" id="ARBA00072864"/>
    </source>
</evidence>
<dbReference type="Pfam" id="PF22732">
    <property type="entry name" value="MSL3_chromo-like"/>
    <property type="match status" value="1"/>
</dbReference>
<feature type="region of interest" description="Disordered" evidence="14">
    <location>
        <begin position="375"/>
        <end position="478"/>
    </location>
</feature>
<dbReference type="SUPFAM" id="SSF54160">
    <property type="entry name" value="Chromo domain-like"/>
    <property type="match status" value="1"/>
</dbReference>
<comment type="function">
    <text evidence="12">Involved in deacetylation of histones, chromatin assembly and chromosome segregation. May act as a transcriptional oscillator, directing histone deacetylases to specific chromosomal domains. Component of the NuA4 histone acetyltransferase complex which is involved in transcriptional activation of selected genes principally by acetylation of nucleosomal histone H4 and H2A. The NuA4 complex is also involved in DNA repair.</text>
</comment>
<feature type="compositionally biased region" description="Acidic residues" evidence="14">
    <location>
        <begin position="178"/>
        <end position="189"/>
    </location>
</feature>
<dbReference type="CDD" id="cd18983">
    <property type="entry name" value="CBD_MSL3_like"/>
    <property type="match status" value="1"/>
</dbReference>
<evidence type="ECO:0000256" key="12">
    <source>
        <dbReference type="ARBA" id="ARBA00057322"/>
    </source>
</evidence>
<feature type="region of interest" description="Disordered" evidence="14">
    <location>
        <begin position="18"/>
        <end position="109"/>
    </location>
</feature>
<dbReference type="InterPro" id="IPR005011">
    <property type="entry name" value="SNU66/SART1"/>
</dbReference>
<keyword evidence="9" id="KW-0804">Transcription</keyword>
<dbReference type="STRING" id="321146.A0A139HVM6"/>
<evidence type="ECO:0000259" key="15">
    <source>
        <dbReference type="SMART" id="SM00298"/>
    </source>
</evidence>
<accession>A0A139HVM6</accession>
<keyword evidence="7" id="KW-0156">Chromatin regulator</keyword>
<dbReference type="OrthoDB" id="5583at2759"/>
<comment type="subcellular location">
    <subcellularLocation>
        <location evidence="1">Nucleus</location>
    </subcellularLocation>
</comment>
<dbReference type="InterPro" id="IPR016197">
    <property type="entry name" value="Chromo-like_dom_sf"/>
</dbReference>
<dbReference type="GO" id="GO:0006338">
    <property type="term" value="P:chromatin remodeling"/>
    <property type="evidence" value="ECO:0007669"/>
    <property type="project" value="UniProtKB-ARBA"/>
</dbReference>
<keyword evidence="8" id="KW-0805">Transcription regulation</keyword>
<dbReference type="Gene3D" id="2.30.30.140">
    <property type="match status" value="1"/>
</dbReference>
<gene>
    <name evidence="16" type="ORF">AC578_6042</name>
</gene>
<keyword evidence="17" id="KW-1185">Reference proteome</keyword>
<dbReference type="PROSITE" id="PS51640">
    <property type="entry name" value="MRG"/>
    <property type="match status" value="1"/>
</dbReference>
<evidence type="ECO:0000313" key="16">
    <source>
        <dbReference type="EMBL" id="KXT06423.1"/>
    </source>
</evidence>
<feature type="region of interest" description="Disordered" evidence="14">
    <location>
        <begin position="237"/>
        <end position="260"/>
    </location>
</feature>
<evidence type="ECO:0000256" key="11">
    <source>
        <dbReference type="ARBA" id="ARBA00023242"/>
    </source>
</evidence>
<evidence type="ECO:0000256" key="7">
    <source>
        <dbReference type="ARBA" id="ARBA00022853"/>
    </source>
</evidence>
<dbReference type="Gene3D" id="1.10.274.30">
    <property type="entry name" value="MRG domain"/>
    <property type="match status" value="1"/>
</dbReference>
<feature type="compositionally biased region" description="Basic and acidic residues" evidence="14">
    <location>
        <begin position="405"/>
        <end position="416"/>
    </location>
</feature>
<comment type="similarity">
    <text evidence="2">Belongs to the SNU66/SART1 family.</text>
</comment>
<keyword evidence="11" id="KW-0539">Nucleus</keyword>
<proteinExistence type="inferred from homology"/>
<dbReference type="SMART" id="SM00298">
    <property type="entry name" value="CHROMO"/>
    <property type="match status" value="1"/>
</dbReference>
<protein>
    <recommendedName>
        <fullName evidence="5">Chromatin modification-related protein EAF3</fullName>
    </recommendedName>
    <alternativeName>
        <fullName evidence="13">Chromatin modification-related protein eaf3</fullName>
    </alternativeName>
</protein>
<dbReference type="InterPro" id="IPR038217">
    <property type="entry name" value="MRG_C_sf"/>
</dbReference>
<dbReference type="InterPro" id="IPR053820">
    <property type="entry name" value="MSL3_chromo-like"/>
</dbReference>
<feature type="domain" description="Chromo" evidence="15">
    <location>
        <begin position="711"/>
        <end position="771"/>
    </location>
</feature>
<dbReference type="Pfam" id="PF05712">
    <property type="entry name" value="MRG"/>
    <property type="match status" value="1"/>
</dbReference>
<dbReference type="PANTHER" id="PTHR14152:SF5">
    <property type="entry name" value="U4_U6.U5 TRI-SNRNP-ASSOCIATED PROTEIN 1"/>
    <property type="match status" value="1"/>
</dbReference>
<dbReference type="PANTHER" id="PTHR14152">
    <property type="entry name" value="SQUAMOUS CELL CARCINOMA ANTIGEN RECOGNISED BY CYTOTOXIC T LYMPHOCYTES"/>
    <property type="match status" value="1"/>
</dbReference>
<dbReference type="GO" id="GO:0006281">
    <property type="term" value="P:DNA repair"/>
    <property type="evidence" value="ECO:0007669"/>
    <property type="project" value="UniProtKB-KW"/>
</dbReference>
<evidence type="ECO:0000256" key="10">
    <source>
        <dbReference type="ARBA" id="ARBA00023204"/>
    </source>
</evidence>
<evidence type="ECO:0000256" key="14">
    <source>
        <dbReference type="SAM" id="MobiDB-lite"/>
    </source>
</evidence>
<feature type="compositionally biased region" description="Basic and acidic residues" evidence="14">
    <location>
        <begin position="451"/>
        <end position="464"/>
    </location>
</feature>
<feature type="compositionally biased region" description="Basic and acidic residues" evidence="14">
    <location>
        <begin position="49"/>
        <end position="100"/>
    </location>
</feature>
<dbReference type="InterPro" id="IPR026541">
    <property type="entry name" value="MRG_dom"/>
</dbReference>
<evidence type="ECO:0000256" key="8">
    <source>
        <dbReference type="ARBA" id="ARBA00023015"/>
    </source>
</evidence>
<sequence length="1017" mass="115818">MASAADIEQMNKVRVSLGMAPLPVPGQGPQFKDGDGDASESESEDDMSTLEKRAAAAGKNWEKLEAEKRDKEERQRRKEQAKKERDRAARFAKLEGKGLGDADDENELDTRTWLLQQKKRQKKIEKTRKLEEELAERERLAQADYTSKDLAGVKVGHEAAEFDEFTGEQILTLKDQDIGEDSGDDELENQELKAKEKLEEKLKLKKKRPDYDPTEQGEVQNVLSKYDEEIEGKKQKKFTLDGQGSTIEASRSAVDDESAAKDKRVKISLDILKEDEPISDYVDPATIKVKKPKKSKKEKKSRQKAADDDDIFPVHQSEVAATSDEMQVDDTEAMASRKRAFDFNDDYDLQAKLSEQRRQALKKRKKTDAAALARQLREEMPIDEAEPEEGGLVIDETSEFVANLKKPEEGEEEMARRARKTQTPNAASPDVKDEDEDGDTNMQSYAEAEEAEGRAQRLKRETSHPTEQMTATGLEAEETMVGQGIGASLAMLRKRGLVGSSDSAEELARKERQRAQFLADKEDLIRDFDNKAREQREADRRSGRFDKMSNRERDALARQYNEQREQFISRLLADKFNKEYKPDVKLRYNDEYGREMNQKEAFKHLSHMFHGKGSGKQKTEKRLKKIEDEKRSAAKGILNVGDLEDRHLNLKQHVNLTSPSTPTLRLYISSTHIPSNNCVPSPRSAQMAPASSSAPIYNKDEKVLCFHGELLYEAKVLETKMKDQNDKNAGHVYRVHYKGWKNTWDDWVPQERLRKLTDENRELAQNLKKDMEAQRRAASGRAPPPPTNKKRPFGSDLTGSSARGSEDRSSAAPQFPRGTKRSRDVEGIDKEDEFVRRPAVRLFIPDTLKSILVDDWEKVTKEQKLVPLPSKIPASQFLSEYYEAESIHRRPGSADADILEEVIAGVKEYFNKALGRILLYRFERPQFYEYHKAVESAVGEHAGKGLVDIYGCEHLLRLFVSMPDLIAHTNMDTQAVSRLREELAKMTQWLAKRVERYLSAEYEHAGQDYLDGAKNGS</sequence>
<feature type="region of interest" description="Disordered" evidence="14">
    <location>
        <begin position="769"/>
        <end position="826"/>
    </location>
</feature>
<dbReference type="FunFam" id="1.10.274.30:FF:000004">
    <property type="entry name" value="Putative Chromatin modification-related protein eaf3"/>
    <property type="match status" value="1"/>
</dbReference>
<evidence type="ECO:0000256" key="5">
    <source>
        <dbReference type="ARBA" id="ARBA00018505"/>
    </source>
</evidence>
<evidence type="ECO:0000256" key="1">
    <source>
        <dbReference type="ARBA" id="ARBA00004123"/>
    </source>
</evidence>
<dbReference type="Proteomes" id="UP000070133">
    <property type="component" value="Unassembled WGS sequence"/>
</dbReference>
<evidence type="ECO:0000313" key="17">
    <source>
        <dbReference type="Proteomes" id="UP000070133"/>
    </source>
</evidence>
<reference evidence="16 17" key="1">
    <citation type="submission" date="2015-07" db="EMBL/GenBank/DDBJ databases">
        <title>Comparative genomics of the Sigatoka disease complex on banana suggests a link between parallel evolutionary changes in Pseudocercospora fijiensis and Pseudocercospora eumusae and increased virulence on the banana host.</title>
        <authorList>
            <person name="Chang T.-C."/>
            <person name="Salvucci A."/>
            <person name="Crous P.W."/>
            <person name="Stergiopoulos I."/>
        </authorList>
    </citation>
    <scope>NUCLEOTIDE SEQUENCE [LARGE SCALE GENOMIC DNA]</scope>
    <source>
        <strain evidence="16 17">CBS 114824</strain>
    </source>
</reference>
<dbReference type="GO" id="GO:0045292">
    <property type="term" value="P:mRNA cis splicing, via spliceosome"/>
    <property type="evidence" value="ECO:0007669"/>
    <property type="project" value="TreeGrafter"/>
</dbReference>
<dbReference type="AlphaFoldDB" id="A0A139HVM6"/>
<comment type="subunit">
    <text evidence="4">Component of the NuA4 histone acetyltransferase complex.</text>
</comment>
<keyword evidence="10" id="KW-0234">DNA repair</keyword>
<feature type="region of interest" description="Disordered" evidence="14">
    <location>
        <begin position="529"/>
        <end position="551"/>
    </location>
</feature>
<feature type="region of interest" description="Disordered" evidence="14">
    <location>
        <begin position="283"/>
        <end position="330"/>
    </location>
</feature>
<dbReference type="Pfam" id="PF03343">
    <property type="entry name" value="SART-1"/>
    <property type="match status" value="1"/>
</dbReference>
<evidence type="ECO:0000256" key="3">
    <source>
        <dbReference type="ARBA" id="ARBA00009093"/>
    </source>
</evidence>
<organism evidence="16 17">
    <name type="scientific">Pseudocercospora eumusae</name>
    <dbReference type="NCBI Taxonomy" id="321146"/>
    <lineage>
        <taxon>Eukaryota</taxon>
        <taxon>Fungi</taxon>
        <taxon>Dikarya</taxon>
        <taxon>Ascomycota</taxon>
        <taxon>Pezizomycotina</taxon>
        <taxon>Dothideomycetes</taxon>
        <taxon>Dothideomycetidae</taxon>
        <taxon>Mycosphaerellales</taxon>
        <taxon>Mycosphaerellaceae</taxon>
        <taxon>Pseudocercospora</taxon>
    </lineage>
</organism>
<dbReference type="GO" id="GO:0046540">
    <property type="term" value="C:U4/U6 x U5 tri-snRNP complex"/>
    <property type="evidence" value="ECO:0007669"/>
    <property type="project" value="TreeGrafter"/>
</dbReference>
<keyword evidence="6" id="KW-0227">DNA damage</keyword>
<dbReference type="EMBL" id="LFZN01000006">
    <property type="protein sequence ID" value="KXT06423.1"/>
    <property type="molecule type" value="Genomic_DNA"/>
</dbReference>
<feature type="compositionally biased region" description="Basic residues" evidence="14">
    <location>
        <begin position="288"/>
        <end position="303"/>
    </location>
</feature>
<feature type="compositionally biased region" description="Acidic residues" evidence="14">
    <location>
        <begin position="36"/>
        <end position="48"/>
    </location>
</feature>
<name>A0A139HVM6_9PEZI</name>
<feature type="region of interest" description="Disordered" evidence="14">
    <location>
        <begin position="173"/>
        <end position="223"/>
    </location>
</feature>